<proteinExistence type="predicted"/>
<evidence type="ECO:0000313" key="1">
    <source>
        <dbReference type="EMBL" id="UJG42727.1"/>
    </source>
</evidence>
<name>A0A9Y1BPM2_9ARCH</name>
<dbReference type="Proteomes" id="UP001200513">
    <property type="component" value="Chromosome"/>
</dbReference>
<sequence>MVKRDTKENLPTKLFWKIHLIVGLPSRAIVSLAHSASNTHDSKVFGLLWQKLPSVLLRPFLRFYGDCAYWIENIVGLLRQHSFFPCYLLFPQKVMFVIPLLLSDQ</sequence>
<gene>
    <name evidence="1" type="ORF">K9W46_10085</name>
</gene>
<protein>
    <submittedName>
        <fullName evidence="1">Uncharacterized protein</fullName>
    </submittedName>
</protein>
<organism evidence="1">
    <name type="scientific">Candidatus Heimdallarchaeum endolithica</name>
    <dbReference type="NCBI Taxonomy" id="2876572"/>
    <lineage>
        <taxon>Archaea</taxon>
        <taxon>Promethearchaeati</taxon>
        <taxon>Candidatus Heimdallarchaeota</taxon>
        <taxon>Candidatus Heimdallarchaeia (ex Rinke et al. 2021) (nom. nud.)</taxon>
        <taxon>Candidatus Heimdallarchaeales</taxon>
        <taxon>Candidatus Heimdallarchaeaceae</taxon>
        <taxon>Candidatus Heimdallarchaeum</taxon>
    </lineage>
</organism>
<accession>A0A9Y1BPM2</accession>
<dbReference type="AlphaFoldDB" id="A0A9Y1BPM2"/>
<reference evidence="1" key="1">
    <citation type="journal article" date="2022" name="Nat. Microbiol.">
        <title>Unique mobile elements and scalable gene flow at the prokaryote-eukaryote boundary revealed by circularized Asgard archaea genomes.</title>
        <authorList>
            <person name="Wu F."/>
            <person name="Speth D.R."/>
            <person name="Philosof A."/>
            <person name="Cremiere A."/>
            <person name="Narayanan A."/>
            <person name="Barco R.A."/>
            <person name="Connon S.A."/>
            <person name="Amend J.P."/>
            <person name="Antoshechkin I.A."/>
            <person name="Orphan V.J."/>
        </authorList>
    </citation>
    <scope>NUCLEOTIDE SEQUENCE</scope>
    <source>
        <strain evidence="1">PR6</strain>
    </source>
</reference>
<dbReference type="EMBL" id="CP084167">
    <property type="protein sequence ID" value="UJG42727.1"/>
    <property type="molecule type" value="Genomic_DNA"/>
</dbReference>